<name>A0A2B4SSH5_STYPI</name>
<feature type="region of interest" description="Disordered" evidence="1">
    <location>
        <begin position="267"/>
        <end position="304"/>
    </location>
</feature>
<dbReference type="EMBL" id="LSMT01000018">
    <property type="protein sequence ID" value="PFX32861.1"/>
    <property type="molecule type" value="Genomic_DNA"/>
</dbReference>
<dbReference type="AlphaFoldDB" id="A0A2B4SSH5"/>
<sequence length="315" mass="35271">MLRLDYSLAEKLICIFLPWDGFLYESCSDYSLAEKLICILLPWDVFLYESEQSGDVHPHPGPEVSSQNSAQIPYSENGLSHCLNFSLLNTRSVRNKTMEDYLKPEAPEFISAITPWKQGVVTSSGGTVSQDIIKGGTNTAAKTNCEPQTSFWEKMELRMTQLPAAPTPFDGDPVRSTEVCCGRRPKIRNGDRKALLALSDKLQNCYSAIIELNSNELDCTTNLRQIYDRLPDALQTKWRRSEKSYRDKKGGREPSLKELSAFITADSQTENDPIYGRSSHPTRRVGSGFRPKRTPILKPGSGPTITTLATEVQIE</sequence>
<reference evidence="3" key="1">
    <citation type="journal article" date="2017" name="bioRxiv">
        <title>Comparative analysis of the genomes of Stylophora pistillata and Acropora digitifera provides evidence for extensive differences between species of corals.</title>
        <authorList>
            <person name="Voolstra C.R."/>
            <person name="Li Y."/>
            <person name="Liew Y.J."/>
            <person name="Baumgarten S."/>
            <person name="Zoccola D."/>
            <person name="Flot J.-F."/>
            <person name="Tambutte S."/>
            <person name="Allemand D."/>
            <person name="Aranda M."/>
        </authorList>
    </citation>
    <scope>NUCLEOTIDE SEQUENCE [LARGE SCALE GENOMIC DNA]</scope>
</reference>
<protein>
    <submittedName>
        <fullName evidence="2">Uncharacterized protein</fullName>
    </submittedName>
</protein>
<proteinExistence type="predicted"/>
<evidence type="ECO:0000256" key="1">
    <source>
        <dbReference type="SAM" id="MobiDB-lite"/>
    </source>
</evidence>
<comment type="caution">
    <text evidence="2">The sequence shown here is derived from an EMBL/GenBank/DDBJ whole genome shotgun (WGS) entry which is preliminary data.</text>
</comment>
<keyword evidence="3" id="KW-1185">Reference proteome</keyword>
<evidence type="ECO:0000313" key="2">
    <source>
        <dbReference type="EMBL" id="PFX32861.1"/>
    </source>
</evidence>
<organism evidence="2 3">
    <name type="scientific">Stylophora pistillata</name>
    <name type="common">Smooth cauliflower coral</name>
    <dbReference type="NCBI Taxonomy" id="50429"/>
    <lineage>
        <taxon>Eukaryota</taxon>
        <taxon>Metazoa</taxon>
        <taxon>Cnidaria</taxon>
        <taxon>Anthozoa</taxon>
        <taxon>Hexacorallia</taxon>
        <taxon>Scleractinia</taxon>
        <taxon>Astrocoeniina</taxon>
        <taxon>Pocilloporidae</taxon>
        <taxon>Stylophora</taxon>
    </lineage>
</organism>
<evidence type="ECO:0000313" key="3">
    <source>
        <dbReference type="Proteomes" id="UP000225706"/>
    </source>
</evidence>
<dbReference type="Proteomes" id="UP000225706">
    <property type="component" value="Unassembled WGS sequence"/>
</dbReference>
<gene>
    <name evidence="2" type="ORF">AWC38_SpisGene2294</name>
</gene>
<dbReference type="PANTHER" id="PTHR47331">
    <property type="entry name" value="PHD-TYPE DOMAIN-CONTAINING PROTEIN"/>
    <property type="match status" value="1"/>
</dbReference>
<accession>A0A2B4SSH5</accession>